<dbReference type="GO" id="GO:0005886">
    <property type="term" value="C:plasma membrane"/>
    <property type="evidence" value="ECO:0007669"/>
    <property type="project" value="TreeGrafter"/>
</dbReference>
<sequence length="354" mass="39081">LIAVEEMSARVGVVVRKGLNAVIKEKFGQNWAIFAAIVLAICNIATLGADLAGMSAILGVLTGINWQWFLLPLSGLILYFLVKGRYSTISRFLFLITPFFLLYIITAFIVKPEWSEIVRQTFIPSLSNNISYWMAAVAVLGTTISAYLIFWETSQEIEEHKTIKDLKRESRGVTVGMIFSNLIFYFIIVSTGAVLYNQGITNIETVEQAALTLKPLVGGLAFLLFSVGILATGIIAVPVLAASTSYVISDAFSWVSGLNRQAHRAKGFYLVIALSLIAGSAMGLLGISPISMLFYSQILQGVLTPILLIFLVLICNDKKLLGEYTNKLWSNFWGWFTVIVMLSLSGIMFYQLIR</sequence>
<dbReference type="GO" id="GO:0005384">
    <property type="term" value="F:manganese ion transmembrane transporter activity"/>
    <property type="evidence" value="ECO:0007669"/>
    <property type="project" value="TreeGrafter"/>
</dbReference>
<feature type="transmembrane region" description="Helical" evidence="6">
    <location>
        <begin position="216"/>
        <end position="248"/>
    </location>
</feature>
<reference evidence="7 8" key="1">
    <citation type="journal article" date="2016" name="Nat. Commun.">
        <title>Thousands of microbial genomes shed light on interconnected biogeochemical processes in an aquifer system.</title>
        <authorList>
            <person name="Anantharaman K."/>
            <person name="Brown C.T."/>
            <person name="Hug L.A."/>
            <person name="Sharon I."/>
            <person name="Castelle C.J."/>
            <person name="Probst A.J."/>
            <person name="Thomas B.C."/>
            <person name="Singh A."/>
            <person name="Wilkins M.J."/>
            <person name="Karaoz U."/>
            <person name="Brodie E.L."/>
            <person name="Williams K.H."/>
            <person name="Hubbard S.S."/>
            <person name="Banfield J.F."/>
        </authorList>
    </citation>
    <scope>NUCLEOTIDE SEQUENCE [LARGE SCALE GENOMIC DNA]</scope>
</reference>
<evidence type="ECO:0000256" key="2">
    <source>
        <dbReference type="ARBA" id="ARBA00022448"/>
    </source>
</evidence>
<dbReference type="PANTHER" id="PTHR11706">
    <property type="entry name" value="SOLUTE CARRIER PROTEIN FAMILY 11 MEMBER"/>
    <property type="match status" value="1"/>
</dbReference>
<dbReference type="GO" id="GO:0015086">
    <property type="term" value="F:cadmium ion transmembrane transporter activity"/>
    <property type="evidence" value="ECO:0007669"/>
    <property type="project" value="TreeGrafter"/>
</dbReference>
<dbReference type="EMBL" id="MEZV01000002">
    <property type="protein sequence ID" value="OGD67946.1"/>
    <property type="molecule type" value="Genomic_DNA"/>
</dbReference>
<feature type="non-terminal residue" evidence="7">
    <location>
        <position position="1"/>
    </location>
</feature>
<feature type="transmembrane region" description="Helical" evidence="6">
    <location>
        <begin position="31"/>
        <end position="49"/>
    </location>
</feature>
<evidence type="ECO:0000313" key="7">
    <source>
        <dbReference type="EMBL" id="OGD67946.1"/>
    </source>
</evidence>
<dbReference type="STRING" id="1797469.A3F08_02340"/>
<evidence type="ECO:0000256" key="5">
    <source>
        <dbReference type="ARBA" id="ARBA00023136"/>
    </source>
</evidence>
<dbReference type="InterPro" id="IPR001046">
    <property type="entry name" value="NRAMP_fam"/>
</dbReference>
<evidence type="ECO:0000256" key="4">
    <source>
        <dbReference type="ARBA" id="ARBA00022989"/>
    </source>
</evidence>
<comment type="caution">
    <text evidence="7">The sequence shown here is derived from an EMBL/GenBank/DDBJ whole genome shotgun (WGS) entry which is preliminary data.</text>
</comment>
<protein>
    <recommendedName>
        <fullName evidence="9">Iron transporter</fullName>
    </recommendedName>
</protein>
<keyword evidence="4 6" id="KW-1133">Transmembrane helix</keyword>
<organism evidence="7 8">
    <name type="scientific">Candidatus Berkelbacteria bacterium RIFCSPHIGHO2_12_FULL_36_9</name>
    <dbReference type="NCBI Taxonomy" id="1797469"/>
    <lineage>
        <taxon>Bacteria</taxon>
        <taxon>Candidatus Berkelbacteria</taxon>
    </lineage>
</organism>
<evidence type="ECO:0008006" key="9">
    <source>
        <dbReference type="Google" id="ProtNLM"/>
    </source>
</evidence>
<evidence type="ECO:0000313" key="8">
    <source>
        <dbReference type="Proteomes" id="UP000176451"/>
    </source>
</evidence>
<feature type="transmembrane region" description="Helical" evidence="6">
    <location>
        <begin position="172"/>
        <end position="196"/>
    </location>
</feature>
<dbReference type="PANTHER" id="PTHR11706:SF33">
    <property type="entry name" value="NATURAL RESISTANCE-ASSOCIATED MACROPHAGE PROTEIN 2"/>
    <property type="match status" value="1"/>
</dbReference>
<dbReference type="GO" id="GO:0034755">
    <property type="term" value="P:iron ion transmembrane transport"/>
    <property type="evidence" value="ECO:0007669"/>
    <property type="project" value="TreeGrafter"/>
</dbReference>
<feature type="transmembrane region" description="Helical" evidence="6">
    <location>
        <begin position="130"/>
        <end position="151"/>
    </location>
</feature>
<feature type="transmembrane region" description="Helical" evidence="6">
    <location>
        <begin position="268"/>
        <end position="287"/>
    </location>
</feature>
<keyword evidence="5 6" id="KW-0472">Membrane</keyword>
<evidence type="ECO:0000256" key="3">
    <source>
        <dbReference type="ARBA" id="ARBA00022692"/>
    </source>
</evidence>
<feature type="transmembrane region" description="Helical" evidence="6">
    <location>
        <begin position="55"/>
        <end position="80"/>
    </location>
</feature>
<proteinExistence type="predicted"/>
<feature type="transmembrane region" description="Helical" evidence="6">
    <location>
        <begin position="92"/>
        <end position="110"/>
    </location>
</feature>
<keyword evidence="2" id="KW-0813">Transport</keyword>
<feature type="transmembrane region" description="Helical" evidence="6">
    <location>
        <begin position="293"/>
        <end position="316"/>
    </location>
</feature>
<comment type="subcellular location">
    <subcellularLocation>
        <location evidence="1">Membrane</location>
        <topology evidence="1">Multi-pass membrane protein</topology>
    </subcellularLocation>
</comment>
<feature type="transmembrane region" description="Helical" evidence="6">
    <location>
        <begin position="328"/>
        <end position="353"/>
    </location>
</feature>
<dbReference type="AlphaFoldDB" id="A0A1F5EL52"/>
<dbReference type="Pfam" id="PF01566">
    <property type="entry name" value="Nramp"/>
    <property type="match status" value="1"/>
</dbReference>
<gene>
    <name evidence="7" type="ORF">A3F08_02340</name>
</gene>
<dbReference type="Proteomes" id="UP000176451">
    <property type="component" value="Unassembled WGS sequence"/>
</dbReference>
<accession>A0A1F5EL52</accession>
<evidence type="ECO:0000256" key="6">
    <source>
        <dbReference type="SAM" id="Phobius"/>
    </source>
</evidence>
<name>A0A1F5EL52_9BACT</name>
<evidence type="ECO:0000256" key="1">
    <source>
        <dbReference type="ARBA" id="ARBA00004141"/>
    </source>
</evidence>
<keyword evidence="3 6" id="KW-0812">Transmembrane</keyword>